<evidence type="ECO:0000313" key="3">
    <source>
        <dbReference type="Proteomes" id="UP001157006"/>
    </source>
</evidence>
<dbReference type="AlphaFoldDB" id="A0AAV1AYC9"/>
<sequence length="171" mass="19245">MFYAISETLNFEVVGEASNLDVTMERAQENNGIHPYILDDESIDAKAADDESIDAKSKKHNQVNQETDEAREEDMEIGYDDRPSTPTYEGFEQIFIDEIMKLVREQSDKEDTKFCRHNEVTDVHGYLCPLTIFIAGEATSSSMFHGATEYSKYVGESTECLTTSSNGIKTS</sequence>
<accession>A0AAV1AYC9</accession>
<organism evidence="2 3">
    <name type="scientific">Vicia faba</name>
    <name type="common">Broad bean</name>
    <name type="synonym">Faba vulgaris</name>
    <dbReference type="NCBI Taxonomy" id="3906"/>
    <lineage>
        <taxon>Eukaryota</taxon>
        <taxon>Viridiplantae</taxon>
        <taxon>Streptophyta</taxon>
        <taxon>Embryophyta</taxon>
        <taxon>Tracheophyta</taxon>
        <taxon>Spermatophyta</taxon>
        <taxon>Magnoliopsida</taxon>
        <taxon>eudicotyledons</taxon>
        <taxon>Gunneridae</taxon>
        <taxon>Pentapetalae</taxon>
        <taxon>rosids</taxon>
        <taxon>fabids</taxon>
        <taxon>Fabales</taxon>
        <taxon>Fabaceae</taxon>
        <taxon>Papilionoideae</taxon>
        <taxon>50 kb inversion clade</taxon>
        <taxon>NPAAA clade</taxon>
        <taxon>Hologalegina</taxon>
        <taxon>IRL clade</taxon>
        <taxon>Fabeae</taxon>
        <taxon>Vicia</taxon>
    </lineage>
</organism>
<evidence type="ECO:0000256" key="1">
    <source>
        <dbReference type="SAM" id="MobiDB-lite"/>
    </source>
</evidence>
<protein>
    <submittedName>
        <fullName evidence="2">Uncharacterized protein</fullName>
    </submittedName>
</protein>
<feature type="region of interest" description="Disordered" evidence="1">
    <location>
        <begin position="47"/>
        <end position="87"/>
    </location>
</feature>
<feature type="compositionally biased region" description="Acidic residues" evidence="1">
    <location>
        <begin position="66"/>
        <end position="78"/>
    </location>
</feature>
<name>A0AAV1AYC9_VICFA</name>
<keyword evidence="3" id="KW-1185">Reference proteome</keyword>
<gene>
    <name evidence="2" type="ORF">VFH_V164360</name>
</gene>
<reference evidence="2 3" key="1">
    <citation type="submission" date="2023-01" db="EMBL/GenBank/DDBJ databases">
        <authorList>
            <person name="Kreplak J."/>
        </authorList>
    </citation>
    <scope>NUCLEOTIDE SEQUENCE [LARGE SCALE GENOMIC DNA]</scope>
</reference>
<feature type="compositionally biased region" description="Basic and acidic residues" evidence="1">
    <location>
        <begin position="47"/>
        <end position="56"/>
    </location>
</feature>
<dbReference type="PANTHER" id="PTHR34210:SF4">
    <property type="match status" value="1"/>
</dbReference>
<dbReference type="PANTHER" id="PTHR34210">
    <property type="entry name" value="OS01G0252900 PROTEIN"/>
    <property type="match status" value="1"/>
</dbReference>
<proteinExistence type="predicted"/>
<dbReference type="Proteomes" id="UP001157006">
    <property type="component" value="Chromosome 5"/>
</dbReference>
<evidence type="ECO:0000313" key="2">
    <source>
        <dbReference type="EMBL" id="CAI8615139.1"/>
    </source>
</evidence>
<dbReference type="EMBL" id="OX451740">
    <property type="protein sequence ID" value="CAI8615139.1"/>
    <property type="molecule type" value="Genomic_DNA"/>
</dbReference>